<evidence type="ECO:0000313" key="3">
    <source>
        <dbReference type="WBParaSite" id="nRc.2.0.1.t27816-RA"/>
    </source>
</evidence>
<feature type="region of interest" description="Disordered" evidence="1">
    <location>
        <begin position="76"/>
        <end position="110"/>
    </location>
</feature>
<organism evidence="2 3">
    <name type="scientific">Romanomermis culicivorax</name>
    <name type="common">Nematode worm</name>
    <dbReference type="NCBI Taxonomy" id="13658"/>
    <lineage>
        <taxon>Eukaryota</taxon>
        <taxon>Metazoa</taxon>
        <taxon>Ecdysozoa</taxon>
        <taxon>Nematoda</taxon>
        <taxon>Enoplea</taxon>
        <taxon>Dorylaimia</taxon>
        <taxon>Mermithida</taxon>
        <taxon>Mermithoidea</taxon>
        <taxon>Mermithidae</taxon>
        <taxon>Romanomermis</taxon>
    </lineage>
</organism>
<sequence length="144" mass="16514">MQQLISTTTITAVAHNPPTPRPPPVTSRFHSMEMCHIYIPNQTLPETEPALAFGRPPAHIKLKEPSMDTLYNNEFSRNVRSKDETSCTAPQKRGPPAVNPFGFLDYPPDDYYDHPQPRYDLPCTSHRKEEGRIRTIVHNMPRKH</sequence>
<keyword evidence="2" id="KW-1185">Reference proteome</keyword>
<evidence type="ECO:0000313" key="2">
    <source>
        <dbReference type="Proteomes" id="UP000887565"/>
    </source>
</evidence>
<dbReference type="Proteomes" id="UP000887565">
    <property type="component" value="Unplaced"/>
</dbReference>
<proteinExistence type="predicted"/>
<accession>A0A915JPF9</accession>
<evidence type="ECO:0000256" key="1">
    <source>
        <dbReference type="SAM" id="MobiDB-lite"/>
    </source>
</evidence>
<protein>
    <submittedName>
        <fullName evidence="3">Uncharacterized protein</fullName>
    </submittedName>
</protein>
<dbReference type="WBParaSite" id="nRc.2.0.1.t27816-RA">
    <property type="protein sequence ID" value="nRc.2.0.1.t27816-RA"/>
    <property type="gene ID" value="nRc.2.0.1.g27816"/>
</dbReference>
<reference evidence="3" key="1">
    <citation type="submission" date="2022-11" db="UniProtKB">
        <authorList>
            <consortium name="WormBaseParasite"/>
        </authorList>
    </citation>
    <scope>IDENTIFICATION</scope>
</reference>
<dbReference type="AlphaFoldDB" id="A0A915JPF9"/>
<name>A0A915JPF9_ROMCU</name>